<dbReference type="HOGENOM" id="CLU_072983_3_0_2"/>
<feature type="domain" description="Polymerase/histidinol phosphatase N-terminal" evidence="1">
    <location>
        <begin position="3"/>
        <end position="68"/>
    </location>
</feature>
<dbReference type="AlphaFoldDB" id="F0T6G0"/>
<evidence type="ECO:0000313" key="2">
    <source>
        <dbReference type="EMBL" id="ADZ10594.1"/>
    </source>
</evidence>
<organism evidence="2 3">
    <name type="scientific">Methanobacterium lacus (strain AL-21)</name>
    <dbReference type="NCBI Taxonomy" id="877455"/>
    <lineage>
        <taxon>Archaea</taxon>
        <taxon>Methanobacteriati</taxon>
        <taxon>Methanobacteriota</taxon>
        <taxon>Methanomada group</taxon>
        <taxon>Methanobacteria</taxon>
        <taxon>Methanobacteriales</taxon>
        <taxon>Methanobacteriaceae</taxon>
        <taxon>Methanobacterium</taxon>
    </lineage>
</organism>
<gene>
    <name evidence="2" type="ordered locus">Metbo_2381</name>
</gene>
<protein>
    <submittedName>
        <fullName evidence="2">PHP domain protein</fullName>
    </submittedName>
</protein>
<dbReference type="RefSeq" id="WP_013645945.1">
    <property type="nucleotide sequence ID" value="NC_015216.1"/>
</dbReference>
<dbReference type="GeneID" id="10278847"/>
<dbReference type="GO" id="GO:0035312">
    <property type="term" value="F:5'-3' DNA exonuclease activity"/>
    <property type="evidence" value="ECO:0007669"/>
    <property type="project" value="TreeGrafter"/>
</dbReference>
<dbReference type="PANTHER" id="PTHR42924:SF3">
    <property type="entry name" value="POLYMERASE_HISTIDINOL PHOSPHATASE N-TERMINAL DOMAIN-CONTAINING PROTEIN"/>
    <property type="match status" value="1"/>
</dbReference>
<dbReference type="Gene3D" id="3.20.20.140">
    <property type="entry name" value="Metal-dependent hydrolases"/>
    <property type="match status" value="1"/>
</dbReference>
<dbReference type="GO" id="GO:0004534">
    <property type="term" value="F:5'-3' RNA exonuclease activity"/>
    <property type="evidence" value="ECO:0007669"/>
    <property type="project" value="TreeGrafter"/>
</dbReference>
<dbReference type="PANTHER" id="PTHR42924">
    <property type="entry name" value="EXONUCLEASE"/>
    <property type="match status" value="1"/>
</dbReference>
<proteinExistence type="predicted"/>
<keyword evidence="3" id="KW-1185">Reference proteome</keyword>
<reference evidence="3" key="1">
    <citation type="submission" date="2011-02" db="EMBL/GenBank/DDBJ databases">
        <title>Complete sequence of Methanobacterium sp. AL-21.</title>
        <authorList>
            <consortium name="US DOE Joint Genome Institute"/>
            <person name="Lucas S."/>
            <person name="Copeland A."/>
            <person name="Lapidus A."/>
            <person name="Cheng J.-F."/>
            <person name="Goodwin L."/>
            <person name="Pitluck S."/>
            <person name="Chertkov O."/>
            <person name="Detter J.C."/>
            <person name="Han C."/>
            <person name="Tapia R."/>
            <person name="Land M."/>
            <person name="Hauser L."/>
            <person name="Kyrpides N."/>
            <person name="Ivanova N."/>
            <person name="Mikhailova N."/>
            <person name="Pagani I."/>
            <person name="Cadillo-Quiroz H."/>
            <person name="Imachi H."/>
            <person name="Zinder S."/>
            <person name="Liu W."/>
            <person name="Woyke T."/>
        </authorList>
    </citation>
    <scope>NUCLEOTIDE SEQUENCE [LARGE SCALE GENOMIC DNA]</scope>
    <source>
        <strain evidence="3">AL-21</strain>
    </source>
</reference>
<dbReference type="InterPro" id="IPR004013">
    <property type="entry name" value="PHP_dom"/>
</dbReference>
<dbReference type="KEGG" id="mel:Metbo_2381"/>
<dbReference type="InterPro" id="IPR052018">
    <property type="entry name" value="PHP_domain"/>
</dbReference>
<dbReference type="Pfam" id="PF13263">
    <property type="entry name" value="PHP_C"/>
    <property type="match status" value="1"/>
</dbReference>
<dbReference type="Proteomes" id="UP000007490">
    <property type="component" value="Chromosome"/>
</dbReference>
<dbReference type="SUPFAM" id="SSF89550">
    <property type="entry name" value="PHP domain-like"/>
    <property type="match status" value="1"/>
</dbReference>
<accession>F0T6G0</accession>
<dbReference type="InterPro" id="IPR016195">
    <property type="entry name" value="Pol/histidinol_Pase-like"/>
</dbReference>
<dbReference type="InterPro" id="IPR003141">
    <property type="entry name" value="Pol/His_phosphatase_N"/>
</dbReference>
<dbReference type="EMBL" id="CP002551">
    <property type="protein sequence ID" value="ADZ10594.1"/>
    <property type="molecule type" value="Genomic_DNA"/>
</dbReference>
<evidence type="ECO:0000313" key="3">
    <source>
        <dbReference type="Proteomes" id="UP000007490"/>
    </source>
</evidence>
<dbReference type="CDD" id="cd07432">
    <property type="entry name" value="PHP_HisPPase"/>
    <property type="match status" value="1"/>
</dbReference>
<dbReference type="SMART" id="SM00481">
    <property type="entry name" value="POLIIIAc"/>
    <property type="match status" value="1"/>
</dbReference>
<dbReference type="STRING" id="877455.Metbo_2381"/>
<sequence length="210" mass="23442">MKYDFHTHSKYSADGYVKPRELVKAAVKKGLDGIAVTDHGTIKGALEAKKYETNKIKVIIGSEILTNIGEVIGLFLMDEVVSYDFYDVVEDIKSQNGVVVLPHPFDGVRGTSTHPDQKLSRYVDSVEVFNSRCVRNDYNDLAQKYAKKNHLNTIAGSDAHFKNEVGNAGVSTERSDIREAVIKGDLTVFGRRSNILNPVTTKLLKIWRRA</sequence>
<reference evidence="2 3" key="2">
    <citation type="journal article" date="2014" name="Int. J. Syst. Evol. Microbiol.">
        <title>Methanobacterium paludis sp. nov. and a novel strain of Methanobacterium lacus isolated from northern peatlands.</title>
        <authorList>
            <person name="Cadillo-Quiroz H."/>
            <person name="Brauer S.L."/>
            <person name="Goodson N."/>
            <person name="Yavitt J.B."/>
            <person name="Zinder S.H."/>
        </authorList>
    </citation>
    <scope>NUCLEOTIDE SEQUENCE [LARGE SCALE GENOMIC DNA]</scope>
    <source>
        <strain evidence="2 3">AL-21</strain>
    </source>
</reference>
<name>F0T6G0_METLA</name>
<dbReference type="OrthoDB" id="63337at2157"/>
<dbReference type="eggNOG" id="arCOG00302">
    <property type="taxonomic scope" value="Archaea"/>
</dbReference>
<dbReference type="Pfam" id="PF02811">
    <property type="entry name" value="PHP"/>
    <property type="match status" value="1"/>
</dbReference>
<evidence type="ECO:0000259" key="1">
    <source>
        <dbReference type="SMART" id="SM00481"/>
    </source>
</evidence>